<evidence type="ECO:0000256" key="1">
    <source>
        <dbReference type="PROSITE-ProRule" id="PRU00042"/>
    </source>
</evidence>
<dbReference type="GO" id="GO:0008270">
    <property type="term" value="F:zinc ion binding"/>
    <property type="evidence" value="ECO:0007669"/>
    <property type="project" value="UniProtKB-KW"/>
</dbReference>
<proteinExistence type="predicted"/>
<gene>
    <name evidence="4" type="ORF">F5X68DRAFT_263591</name>
</gene>
<comment type="caution">
    <text evidence="4">The sequence shown here is derived from an EMBL/GenBank/DDBJ whole genome shotgun (WGS) entry which is preliminary data.</text>
</comment>
<feature type="compositionally biased region" description="Low complexity" evidence="2">
    <location>
        <begin position="55"/>
        <end position="67"/>
    </location>
</feature>
<evidence type="ECO:0000259" key="3">
    <source>
        <dbReference type="PROSITE" id="PS50157"/>
    </source>
</evidence>
<dbReference type="AlphaFoldDB" id="A0A9P9A916"/>
<evidence type="ECO:0000256" key="2">
    <source>
        <dbReference type="SAM" id="MobiDB-lite"/>
    </source>
</evidence>
<keyword evidence="5" id="KW-1185">Reference proteome</keyword>
<dbReference type="PROSITE" id="PS50157">
    <property type="entry name" value="ZINC_FINGER_C2H2_2"/>
    <property type="match status" value="1"/>
</dbReference>
<dbReference type="InterPro" id="IPR013087">
    <property type="entry name" value="Znf_C2H2_type"/>
</dbReference>
<organism evidence="4 5">
    <name type="scientific">Plectosphaerella plurivora</name>
    <dbReference type="NCBI Taxonomy" id="936078"/>
    <lineage>
        <taxon>Eukaryota</taxon>
        <taxon>Fungi</taxon>
        <taxon>Dikarya</taxon>
        <taxon>Ascomycota</taxon>
        <taxon>Pezizomycotina</taxon>
        <taxon>Sordariomycetes</taxon>
        <taxon>Hypocreomycetidae</taxon>
        <taxon>Glomerellales</taxon>
        <taxon>Plectosphaerellaceae</taxon>
        <taxon>Plectosphaerella</taxon>
    </lineage>
</organism>
<keyword evidence="1" id="KW-0862">Zinc</keyword>
<evidence type="ECO:0000313" key="4">
    <source>
        <dbReference type="EMBL" id="KAH6679847.1"/>
    </source>
</evidence>
<dbReference type="SMART" id="SM00355">
    <property type="entry name" value="ZnF_C2H2"/>
    <property type="match status" value="2"/>
</dbReference>
<dbReference type="EMBL" id="JAGSXJ010000020">
    <property type="protein sequence ID" value="KAH6679847.1"/>
    <property type="molecule type" value="Genomic_DNA"/>
</dbReference>
<sequence>MIMEALMDSSFNRDGSFDFNTPLLSSTASSPTYDACDPFTPRSGRSTPHGAPIDFSDSFSSTPAFSSHGSPYPFDQVMGMGKISFQQQHKTNEMDMSLDYSMPLTPTRRVAPAFPTVDIDYNTMLQVNLNQHGLPEMSPTHPMGDHHFNMGQDLQSSPFGMSTPGRSMPASTPGGNHHPMWNCNNDSPIMMFSTNYTPSPSPLRAMNHRQQSQSPSPTGSRSSADSRRRPMYESVQRRSRALHQQQQQQQQELMYRMHAQANAMGCVTGMENNAAGSTDEEDGDTFVVNNRVGRPRERCCFDGCTKTYQKREHLKRHQRAAHSIGGTPETYTCPAEGCGKSFKDRFDNFKQHLNIHKLGKSARTPYNEAAAEMYDTLCSKSKTRNTRRNSRNSD</sequence>
<feature type="region of interest" description="Disordered" evidence="2">
    <location>
        <begin position="41"/>
        <end position="67"/>
    </location>
</feature>
<keyword evidence="1" id="KW-0479">Metal-binding</keyword>
<feature type="compositionally biased region" description="Polar residues" evidence="2">
    <location>
        <begin position="182"/>
        <end position="198"/>
    </location>
</feature>
<dbReference type="PROSITE" id="PS00028">
    <property type="entry name" value="ZINC_FINGER_C2H2_1"/>
    <property type="match status" value="1"/>
</dbReference>
<reference evidence="4" key="1">
    <citation type="journal article" date="2021" name="Nat. Commun.">
        <title>Genetic determinants of endophytism in the Arabidopsis root mycobiome.</title>
        <authorList>
            <person name="Mesny F."/>
            <person name="Miyauchi S."/>
            <person name="Thiergart T."/>
            <person name="Pickel B."/>
            <person name="Atanasova L."/>
            <person name="Karlsson M."/>
            <person name="Huettel B."/>
            <person name="Barry K.W."/>
            <person name="Haridas S."/>
            <person name="Chen C."/>
            <person name="Bauer D."/>
            <person name="Andreopoulos W."/>
            <person name="Pangilinan J."/>
            <person name="LaButti K."/>
            <person name="Riley R."/>
            <person name="Lipzen A."/>
            <person name="Clum A."/>
            <person name="Drula E."/>
            <person name="Henrissat B."/>
            <person name="Kohler A."/>
            <person name="Grigoriev I.V."/>
            <person name="Martin F.M."/>
            <person name="Hacquard S."/>
        </authorList>
    </citation>
    <scope>NUCLEOTIDE SEQUENCE</scope>
    <source>
        <strain evidence="4">MPI-SDFR-AT-0117</strain>
    </source>
</reference>
<dbReference type="Proteomes" id="UP000770015">
    <property type="component" value="Unassembled WGS sequence"/>
</dbReference>
<dbReference type="OrthoDB" id="10018191at2759"/>
<feature type="domain" description="C2H2-type" evidence="3">
    <location>
        <begin position="297"/>
        <end position="323"/>
    </location>
</feature>
<feature type="compositionally biased region" description="Low complexity" evidence="2">
    <location>
        <begin position="209"/>
        <end position="223"/>
    </location>
</feature>
<evidence type="ECO:0000313" key="5">
    <source>
        <dbReference type="Proteomes" id="UP000770015"/>
    </source>
</evidence>
<feature type="region of interest" description="Disordered" evidence="2">
    <location>
        <begin position="155"/>
        <end position="252"/>
    </location>
</feature>
<accession>A0A9P9A916</accession>
<protein>
    <recommendedName>
        <fullName evidence="3">C2H2-type domain-containing protein</fullName>
    </recommendedName>
</protein>
<dbReference type="Gene3D" id="3.30.160.60">
    <property type="entry name" value="Classic Zinc Finger"/>
    <property type="match status" value="1"/>
</dbReference>
<keyword evidence="1" id="KW-0863">Zinc-finger</keyword>
<name>A0A9P9A916_9PEZI</name>